<dbReference type="GO" id="GO:0005737">
    <property type="term" value="C:cytoplasm"/>
    <property type="evidence" value="ECO:0007669"/>
    <property type="project" value="UniProtKB-SubCell"/>
</dbReference>
<evidence type="ECO:0000256" key="7">
    <source>
        <dbReference type="ARBA" id="ARBA00022990"/>
    </source>
</evidence>
<dbReference type="GO" id="GO:0003723">
    <property type="term" value="F:RNA binding"/>
    <property type="evidence" value="ECO:0007669"/>
    <property type="project" value="UniProtKB-KW"/>
</dbReference>
<dbReference type="Ensembl" id="ENSCAFT00000036702.4">
    <property type="protein sequence ID" value="ENSCAFP00000032109.4"/>
    <property type="gene ID" value="ENSCAFG00000020404.5"/>
</dbReference>
<dbReference type="SMART" id="SM00829">
    <property type="entry name" value="PKS_ER"/>
    <property type="match status" value="1"/>
</dbReference>
<evidence type="ECO:0000256" key="8">
    <source>
        <dbReference type="SAM" id="MobiDB-lite"/>
    </source>
</evidence>
<dbReference type="InterPro" id="IPR036291">
    <property type="entry name" value="NAD(P)-bd_dom_sf"/>
</dbReference>
<comment type="subcellular location">
    <subcellularLocation>
        <location evidence="1">Cytoplasm</location>
    </subcellularLocation>
</comment>
<feature type="domain" description="Enoyl reductase (ER)" evidence="9">
    <location>
        <begin position="360"/>
        <end position="670"/>
    </location>
</feature>
<comment type="subunit">
    <text evidence="3">Homotetramer.</text>
</comment>
<sequence length="673" mass="69624">PQAAAPPPAPRPRPQAPAPPPAPRPRPQAPAPPPAPRPRPLAPGRSPASSPSPAPKHQPRLQPPGPAPKHQPRLQPQAPPPSTSPASSPQAPPPAPGPAPAPPPAPQPPAPAPSPHSRGRPSGGRGATAEEGASPRGAAPKPRTAASPSPGGWSGAGAAPSPASEPAPGLAGTFGPQGTGPAPPLRCTLGARSTPRSAARGRRRDAGPHPVQEDDAPGAGAGGEVLLAPVQQLHESRRTLVHAALPAEVRAAQTLRLPSPEFCSAIRAGEASEARRGPRPWPLPGGRHVAAAAAGKAQTSSSARAPGGAGPPGAGQARARRGRPVKYPGPSPLRRELAPEPITMATAGKLMRAIRVFEFGGPEVLKLRSDVAVPIPKDHQVLIKVHACGVNPVETYIRSGTYRRKPLLPYTPGSDVAGIIEAIGENVSTFKKGDRVFTTATISGGYAEYALASDHTVYILPEKLDLKQGAAIGIPYFTAYRALLHSARAKAGESVLVHGASGGVGIAACQIARAYGLKVLGTAGTEEGQNIVLQNGAHEVFNHRELNYIDKIKKSVGEKGIDVIIEMLANVNLSNDLDLLSYGGRVIVVGSRGPIEINPRDTIPKETSIIGTALYSSTKEEFRKFAMALQAGMEIGWLKPVIGPQYSLEKVVQAHENIIHSSGAIGKMILLLE</sequence>
<dbReference type="InterPro" id="IPR002364">
    <property type="entry name" value="Quin_OxRdtase/zeta-crystal_CS"/>
</dbReference>
<evidence type="ECO:0000256" key="4">
    <source>
        <dbReference type="ARBA" id="ARBA00022490"/>
    </source>
</evidence>
<dbReference type="CDD" id="cd08253">
    <property type="entry name" value="zeta_crystallin"/>
    <property type="match status" value="1"/>
</dbReference>
<dbReference type="Gene3D" id="3.40.50.720">
    <property type="entry name" value="NAD(P)-binding Rossmann-like Domain"/>
    <property type="match status" value="1"/>
</dbReference>
<accession>A0A8P0NLZ1</accession>
<dbReference type="SUPFAM" id="SSF51735">
    <property type="entry name" value="NAD(P)-binding Rossmann-fold domains"/>
    <property type="match status" value="1"/>
</dbReference>
<feature type="compositionally biased region" description="Pro residues" evidence="8">
    <location>
        <begin position="90"/>
        <end position="114"/>
    </location>
</feature>
<dbReference type="InterPro" id="IPR013154">
    <property type="entry name" value="ADH-like_N"/>
</dbReference>
<keyword evidence="7" id="KW-0007">Acetylation</keyword>
<evidence type="ECO:0000256" key="2">
    <source>
        <dbReference type="ARBA" id="ARBA00010371"/>
    </source>
</evidence>
<dbReference type="OrthoDB" id="3941538at2759"/>
<reference evidence="10 11" key="1">
    <citation type="journal article" date="2005" name="Nature">
        <title>Genome sequence, comparative analysis and haplotype structure of the domestic dog.</title>
        <authorList>
            <consortium name="Broad Sequencing Platform"/>
            <person name="Lindblad-Toh K."/>
            <person name="Wade C.M."/>
            <person name="Mikkelsen T.S."/>
            <person name="Karlsson E.K."/>
            <person name="Jaffe D.B."/>
            <person name="Kamal M."/>
            <person name="Clamp M."/>
            <person name="Chang J.L."/>
            <person name="Kulbokas E.J. III"/>
            <person name="Zody M.C."/>
            <person name="Mauceli E."/>
            <person name="Xie X."/>
            <person name="Breen M."/>
            <person name="Wayne R.K."/>
            <person name="Ostrander E.A."/>
            <person name="Ponting C.P."/>
            <person name="Galibert F."/>
            <person name="Smith D.R."/>
            <person name="DeJong P.J."/>
            <person name="Kirkness E."/>
            <person name="Alvarez P."/>
            <person name="Biagi T."/>
            <person name="Brockman W."/>
            <person name="Butler J."/>
            <person name="Chin C.W."/>
            <person name="Cook A."/>
            <person name="Cuff J."/>
            <person name="Daly M.J."/>
            <person name="DeCaprio D."/>
            <person name="Gnerre S."/>
            <person name="Grabherr M."/>
            <person name="Kellis M."/>
            <person name="Kleber M."/>
            <person name="Bardeleben C."/>
            <person name="Goodstadt L."/>
            <person name="Heger A."/>
            <person name="Hitte C."/>
            <person name="Kim L."/>
            <person name="Koepfli K.P."/>
            <person name="Parker H.G."/>
            <person name="Pollinger J.P."/>
            <person name="Searle S.M."/>
            <person name="Sutter N.B."/>
            <person name="Thomas R."/>
            <person name="Webber C."/>
            <person name="Baldwin J."/>
            <person name="Abebe A."/>
            <person name="Abouelleil A."/>
            <person name="Aftuck L."/>
            <person name="Ait-Zahra M."/>
            <person name="Aldredge T."/>
            <person name="Allen N."/>
            <person name="An P."/>
            <person name="Anderson S."/>
            <person name="Antoine C."/>
            <person name="Arachchi H."/>
            <person name="Aslam A."/>
            <person name="Ayotte L."/>
            <person name="Bachantsang P."/>
            <person name="Barry A."/>
            <person name="Bayul T."/>
            <person name="Benamara M."/>
            <person name="Berlin A."/>
            <person name="Bessette D."/>
            <person name="Blitshteyn B."/>
            <person name="Bloom T."/>
            <person name="Blye J."/>
            <person name="Boguslavskiy L."/>
            <person name="Bonnet C."/>
            <person name="Boukhgalter B."/>
            <person name="Brown A."/>
            <person name="Cahill P."/>
            <person name="Calixte N."/>
            <person name="Camarata J."/>
            <person name="Cheshatsang Y."/>
            <person name="Chu J."/>
            <person name="Citroen M."/>
            <person name="Collymore A."/>
            <person name="Cooke P."/>
            <person name="Dawoe T."/>
            <person name="Daza R."/>
            <person name="Decktor K."/>
            <person name="DeGray S."/>
            <person name="Dhargay N."/>
            <person name="Dooley K."/>
            <person name="Dooley K."/>
            <person name="Dorje P."/>
            <person name="Dorjee K."/>
            <person name="Dorris L."/>
            <person name="Duffey N."/>
            <person name="Dupes A."/>
            <person name="Egbiremolen O."/>
            <person name="Elong R."/>
            <person name="Falk J."/>
            <person name="Farina A."/>
            <person name="Faro S."/>
            <person name="Ferguson D."/>
            <person name="Ferreira P."/>
            <person name="Fisher S."/>
            <person name="FitzGerald M."/>
            <person name="Foley K."/>
            <person name="Foley C."/>
            <person name="Franke A."/>
            <person name="Friedrich D."/>
            <person name="Gage D."/>
            <person name="Garber M."/>
            <person name="Gearin G."/>
            <person name="Giannoukos G."/>
            <person name="Goode T."/>
            <person name="Goyette A."/>
            <person name="Graham J."/>
            <person name="Grandbois E."/>
            <person name="Gyaltsen K."/>
            <person name="Hafez N."/>
            <person name="Hagopian D."/>
            <person name="Hagos B."/>
            <person name="Hall J."/>
            <person name="Healy C."/>
            <person name="Hegarty R."/>
            <person name="Honan T."/>
            <person name="Horn A."/>
            <person name="Houde N."/>
            <person name="Hughes L."/>
            <person name="Hunnicutt L."/>
            <person name="Husby M."/>
            <person name="Jester B."/>
            <person name="Jones C."/>
            <person name="Kamat A."/>
            <person name="Kanga B."/>
            <person name="Kells C."/>
            <person name="Khazanovich D."/>
            <person name="Kieu A.C."/>
            <person name="Kisner P."/>
            <person name="Kumar M."/>
            <person name="Lance K."/>
            <person name="Landers T."/>
            <person name="Lara M."/>
            <person name="Lee W."/>
            <person name="Leger J.P."/>
            <person name="Lennon N."/>
            <person name="Leuper L."/>
            <person name="LeVine S."/>
            <person name="Liu J."/>
            <person name="Liu X."/>
            <person name="Lokyitsang Y."/>
            <person name="Lokyitsang T."/>
            <person name="Lui A."/>
            <person name="Macdonald J."/>
            <person name="Major J."/>
            <person name="Marabella R."/>
            <person name="Maru K."/>
            <person name="Matthews C."/>
            <person name="McDonough S."/>
            <person name="Mehta T."/>
            <person name="Meldrim J."/>
            <person name="Melnikov A."/>
            <person name="Meneus L."/>
            <person name="Mihalev A."/>
            <person name="Mihova T."/>
            <person name="Miller K."/>
            <person name="Mittelman R."/>
            <person name="Mlenga V."/>
            <person name="Mulrain L."/>
            <person name="Munson G."/>
            <person name="Navidi A."/>
            <person name="Naylor J."/>
            <person name="Nguyen T."/>
            <person name="Nguyen N."/>
            <person name="Nguyen C."/>
            <person name="Nguyen T."/>
            <person name="Nicol R."/>
            <person name="Norbu N."/>
            <person name="Norbu C."/>
            <person name="Novod N."/>
            <person name="Nyima T."/>
            <person name="Olandt P."/>
            <person name="O'Neill B."/>
            <person name="O'Neill K."/>
            <person name="Osman S."/>
            <person name="Oyono L."/>
            <person name="Patti C."/>
            <person name="Perrin D."/>
            <person name="Phunkhang P."/>
            <person name="Pierre F."/>
            <person name="Priest M."/>
            <person name="Rachupka A."/>
            <person name="Raghuraman S."/>
            <person name="Rameau R."/>
            <person name="Ray V."/>
            <person name="Raymond C."/>
            <person name="Rege F."/>
            <person name="Rise C."/>
            <person name="Rogers J."/>
            <person name="Rogov P."/>
            <person name="Sahalie J."/>
            <person name="Settipalli S."/>
            <person name="Sharpe T."/>
            <person name="Shea T."/>
            <person name="Sheehan M."/>
            <person name="Sherpa N."/>
            <person name="Shi J."/>
            <person name="Shih D."/>
            <person name="Sloan J."/>
            <person name="Smith C."/>
            <person name="Sparrow T."/>
            <person name="Stalker J."/>
            <person name="Stange-Thomann N."/>
            <person name="Stavropoulos S."/>
            <person name="Stone C."/>
            <person name="Stone S."/>
            <person name="Sykes S."/>
            <person name="Tchuinga P."/>
            <person name="Tenzing P."/>
            <person name="Tesfaye S."/>
            <person name="Thoulutsang D."/>
            <person name="Thoulutsang Y."/>
            <person name="Topham K."/>
            <person name="Topping I."/>
            <person name="Tsamla T."/>
            <person name="Vassiliev H."/>
            <person name="Venkataraman V."/>
            <person name="Vo A."/>
            <person name="Wangchuk T."/>
            <person name="Wangdi T."/>
            <person name="Weiand M."/>
            <person name="Wilkinson J."/>
            <person name="Wilson A."/>
            <person name="Yadav S."/>
            <person name="Yang S."/>
            <person name="Yang X."/>
            <person name="Young G."/>
            <person name="Yu Q."/>
            <person name="Zainoun J."/>
            <person name="Zembek L."/>
            <person name="Zimmer A."/>
            <person name="Lander E.S."/>
        </authorList>
    </citation>
    <scope>NUCLEOTIDE SEQUENCE [LARGE SCALE GENOMIC DNA]</scope>
    <source>
        <strain evidence="10">Boxer</strain>
    </source>
</reference>
<dbReference type="AlphaFoldDB" id="A0A8P0NLZ1"/>
<dbReference type="InterPro" id="IPR011032">
    <property type="entry name" value="GroES-like_sf"/>
</dbReference>
<dbReference type="Gene3D" id="3.90.180.10">
    <property type="entry name" value="Medium-chain alcohol dehydrogenases, catalytic domain"/>
    <property type="match status" value="1"/>
</dbReference>
<gene>
    <name evidence="10" type="primary">CRYZ</name>
</gene>
<keyword evidence="5" id="KW-0521">NADP</keyword>
<dbReference type="PANTHER" id="PTHR44154">
    <property type="entry name" value="QUINONE OXIDOREDUCTASE"/>
    <property type="match status" value="1"/>
</dbReference>
<dbReference type="InterPro" id="IPR020843">
    <property type="entry name" value="ER"/>
</dbReference>
<keyword evidence="4" id="KW-0963">Cytoplasm</keyword>
<dbReference type="Pfam" id="PF00107">
    <property type="entry name" value="ADH_zinc_N"/>
    <property type="match status" value="1"/>
</dbReference>
<dbReference type="InterPro" id="IPR051603">
    <property type="entry name" value="Zinc-ADH_QOR/CCCR"/>
</dbReference>
<comment type="similarity">
    <text evidence="2">Belongs to the zinc-containing alcohol dehydrogenase family. Quinone oxidoreductase subfamily.</text>
</comment>
<reference evidence="10" key="2">
    <citation type="submission" date="2025-08" db="UniProtKB">
        <authorList>
            <consortium name="Ensembl"/>
        </authorList>
    </citation>
    <scope>IDENTIFICATION</scope>
</reference>
<evidence type="ECO:0000256" key="3">
    <source>
        <dbReference type="ARBA" id="ARBA00011881"/>
    </source>
</evidence>
<dbReference type="FunFam" id="3.90.180.10:FF:000016">
    <property type="entry name" value="Quinone oxidoreductase"/>
    <property type="match status" value="1"/>
</dbReference>
<evidence type="ECO:0000313" key="11">
    <source>
        <dbReference type="Proteomes" id="UP000002254"/>
    </source>
</evidence>
<evidence type="ECO:0000256" key="1">
    <source>
        <dbReference type="ARBA" id="ARBA00004496"/>
    </source>
</evidence>
<dbReference type="Proteomes" id="UP000002254">
    <property type="component" value="Chromosome 6"/>
</dbReference>
<proteinExistence type="inferred from homology"/>
<dbReference type="GO" id="GO:0016491">
    <property type="term" value="F:oxidoreductase activity"/>
    <property type="evidence" value="ECO:0007669"/>
    <property type="project" value="InterPro"/>
</dbReference>
<feature type="compositionally biased region" description="Low complexity" evidence="8">
    <location>
        <begin position="284"/>
        <end position="306"/>
    </location>
</feature>
<dbReference type="FunFam" id="3.40.50.720:FF:000244">
    <property type="entry name" value="quinone oxidoreductase"/>
    <property type="match status" value="1"/>
</dbReference>
<dbReference type="PANTHER" id="PTHR44154:SF1">
    <property type="entry name" value="QUINONE OXIDOREDUCTASE"/>
    <property type="match status" value="1"/>
</dbReference>
<dbReference type="GO" id="GO:0008270">
    <property type="term" value="F:zinc ion binding"/>
    <property type="evidence" value="ECO:0007669"/>
    <property type="project" value="InterPro"/>
</dbReference>
<dbReference type="InterPro" id="IPR013149">
    <property type="entry name" value="ADH-like_C"/>
</dbReference>
<evidence type="ECO:0000256" key="5">
    <source>
        <dbReference type="ARBA" id="ARBA00022857"/>
    </source>
</evidence>
<feature type="region of interest" description="Disordered" evidence="8">
    <location>
        <begin position="270"/>
        <end position="337"/>
    </location>
</feature>
<feature type="region of interest" description="Disordered" evidence="8">
    <location>
        <begin position="1"/>
        <end position="222"/>
    </location>
</feature>
<feature type="compositionally biased region" description="Low complexity" evidence="8">
    <location>
        <begin position="145"/>
        <end position="171"/>
    </location>
</feature>
<keyword evidence="6" id="KW-0694">RNA-binding</keyword>
<dbReference type="PROSITE" id="PS01162">
    <property type="entry name" value="QOR_ZETA_CRYSTAL"/>
    <property type="match status" value="1"/>
</dbReference>
<dbReference type="Pfam" id="PF08240">
    <property type="entry name" value="ADH_N"/>
    <property type="match status" value="1"/>
</dbReference>
<organism evidence="10 11">
    <name type="scientific">Canis lupus familiaris</name>
    <name type="common">Dog</name>
    <name type="synonym">Canis familiaris</name>
    <dbReference type="NCBI Taxonomy" id="9615"/>
    <lineage>
        <taxon>Eukaryota</taxon>
        <taxon>Metazoa</taxon>
        <taxon>Chordata</taxon>
        <taxon>Craniata</taxon>
        <taxon>Vertebrata</taxon>
        <taxon>Euteleostomi</taxon>
        <taxon>Mammalia</taxon>
        <taxon>Eutheria</taxon>
        <taxon>Laurasiatheria</taxon>
        <taxon>Carnivora</taxon>
        <taxon>Caniformia</taxon>
        <taxon>Canidae</taxon>
        <taxon>Canis</taxon>
    </lineage>
</organism>
<dbReference type="SUPFAM" id="SSF50129">
    <property type="entry name" value="GroES-like"/>
    <property type="match status" value="1"/>
</dbReference>
<evidence type="ECO:0000313" key="10">
    <source>
        <dbReference type="Ensembl" id="ENSCAFP00000032109.4"/>
    </source>
</evidence>
<dbReference type="FunCoup" id="A0A8P0NLZ1">
    <property type="interactions" value="852"/>
</dbReference>
<evidence type="ECO:0000256" key="6">
    <source>
        <dbReference type="ARBA" id="ARBA00022884"/>
    </source>
</evidence>
<feature type="compositionally biased region" description="Pro residues" evidence="8">
    <location>
        <begin position="1"/>
        <end position="41"/>
    </location>
</feature>
<protein>
    <submittedName>
        <fullName evidence="10">Crystallin zeta</fullName>
    </submittedName>
</protein>
<evidence type="ECO:0000259" key="9">
    <source>
        <dbReference type="SMART" id="SM00829"/>
    </source>
</evidence>
<feature type="compositionally biased region" description="Pro residues" evidence="8">
    <location>
        <begin position="50"/>
        <end position="69"/>
    </location>
</feature>
<name>A0A8P0NLZ1_CANLF</name>